<name>A0ABQ6N9K5_9STRA</name>
<gene>
    <name evidence="1" type="ORF">TeGR_g4230</name>
</gene>
<evidence type="ECO:0000313" key="2">
    <source>
        <dbReference type="Proteomes" id="UP001165060"/>
    </source>
</evidence>
<comment type="caution">
    <text evidence="1">The sequence shown here is derived from an EMBL/GenBank/DDBJ whole genome shotgun (WGS) entry which is preliminary data.</text>
</comment>
<evidence type="ECO:0000313" key="1">
    <source>
        <dbReference type="EMBL" id="GMI51581.1"/>
    </source>
</evidence>
<protein>
    <submittedName>
        <fullName evidence="1">Uncharacterized protein</fullName>
    </submittedName>
</protein>
<sequence>MPTATQMASMYEALPRIWEKQGVRDWIGYDKYVDKLGKDKVVEIV</sequence>
<reference evidence="1 2" key="1">
    <citation type="journal article" date="2023" name="Commun. Biol.">
        <title>Genome analysis of Parmales, the sister group of diatoms, reveals the evolutionary specialization of diatoms from phago-mixotrophs to photoautotrophs.</title>
        <authorList>
            <person name="Ban H."/>
            <person name="Sato S."/>
            <person name="Yoshikawa S."/>
            <person name="Yamada K."/>
            <person name="Nakamura Y."/>
            <person name="Ichinomiya M."/>
            <person name="Sato N."/>
            <person name="Blanc-Mathieu R."/>
            <person name="Endo H."/>
            <person name="Kuwata A."/>
            <person name="Ogata H."/>
        </authorList>
    </citation>
    <scope>NUCLEOTIDE SEQUENCE [LARGE SCALE GENOMIC DNA]</scope>
</reference>
<keyword evidence="2" id="KW-1185">Reference proteome</keyword>
<organism evidence="1 2">
    <name type="scientific">Tetraparma gracilis</name>
    <dbReference type="NCBI Taxonomy" id="2962635"/>
    <lineage>
        <taxon>Eukaryota</taxon>
        <taxon>Sar</taxon>
        <taxon>Stramenopiles</taxon>
        <taxon>Ochrophyta</taxon>
        <taxon>Bolidophyceae</taxon>
        <taxon>Parmales</taxon>
        <taxon>Triparmaceae</taxon>
        <taxon>Tetraparma</taxon>
    </lineage>
</organism>
<accession>A0ABQ6N9K5</accession>
<dbReference type="EMBL" id="BRYB01006555">
    <property type="protein sequence ID" value="GMI51581.1"/>
    <property type="molecule type" value="Genomic_DNA"/>
</dbReference>
<feature type="non-terminal residue" evidence="1">
    <location>
        <position position="45"/>
    </location>
</feature>
<proteinExistence type="predicted"/>
<dbReference type="Proteomes" id="UP001165060">
    <property type="component" value="Unassembled WGS sequence"/>
</dbReference>